<keyword evidence="3" id="KW-1185">Reference proteome</keyword>
<organism evidence="2 3">
    <name type="scientific">Geomonas silvestris</name>
    <dbReference type="NCBI Taxonomy" id="2740184"/>
    <lineage>
        <taxon>Bacteria</taxon>
        <taxon>Pseudomonadati</taxon>
        <taxon>Thermodesulfobacteriota</taxon>
        <taxon>Desulfuromonadia</taxon>
        <taxon>Geobacterales</taxon>
        <taxon>Geobacteraceae</taxon>
        <taxon>Geomonas</taxon>
    </lineage>
</organism>
<dbReference type="Pfam" id="PF12728">
    <property type="entry name" value="HTH_17"/>
    <property type="match status" value="1"/>
</dbReference>
<evidence type="ECO:0000313" key="2">
    <source>
        <dbReference type="EMBL" id="GFO60967.1"/>
    </source>
</evidence>
<dbReference type="AlphaFoldDB" id="A0A6V8MM80"/>
<protein>
    <recommendedName>
        <fullName evidence="1">Helix-turn-helix domain-containing protein</fullName>
    </recommendedName>
</protein>
<dbReference type="RefSeq" id="WP_183355770.1">
    <property type="nucleotide sequence ID" value="NZ_BLXX01000011.1"/>
</dbReference>
<feature type="domain" description="Helix-turn-helix" evidence="1">
    <location>
        <begin position="4"/>
        <end position="51"/>
    </location>
</feature>
<dbReference type="SUPFAM" id="SSF46955">
    <property type="entry name" value="Putative DNA-binding domain"/>
    <property type="match status" value="1"/>
</dbReference>
<proteinExistence type="predicted"/>
<sequence length="64" mass="7535">MLRTTKEVAERFHLKETTLERWRWQGQGPKFVKLGRTVRYRDEDLEEYEASQVFTSTTSAQAAA</sequence>
<gene>
    <name evidence="2" type="ORF">GMST_32920</name>
</gene>
<accession>A0A6V8MM80</accession>
<comment type="caution">
    <text evidence="2">The sequence shown here is derived from an EMBL/GenBank/DDBJ whole genome shotgun (WGS) entry which is preliminary data.</text>
</comment>
<dbReference type="EMBL" id="BLXX01000011">
    <property type="protein sequence ID" value="GFO60967.1"/>
    <property type="molecule type" value="Genomic_DNA"/>
</dbReference>
<dbReference type="InterPro" id="IPR041657">
    <property type="entry name" value="HTH_17"/>
</dbReference>
<dbReference type="InterPro" id="IPR009061">
    <property type="entry name" value="DNA-bd_dom_put_sf"/>
</dbReference>
<reference evidence="3" key="1">
    <citation type="submission" date="2020-06" db="EMBL/GenBank/DDBJ databases">
        <title>Draft genomic sequence of Geomonas sp. Red330.</title>
        <authorList>
            <person name="Itoh H."/>
            <person name="Zhenxing X."/>
            <person name="Ushijima N."/>
            <person name="Masuda Y."/>
            <person name="Shiratori Y."/>
            <person name="Senoo K."/>
        </authorList>
    </citation>
    <scope>NUCLEOTIDE SEQUENCE [LARGE SCALE GENOMIC DNA]</scope>
    <source>
        <strain evidence="3">Red330</strain>
    </source>
</reference>
<evidence type="ECO:0000313" key="3">
    <source>
        <dbReference type="Proteomes" id="UP000556026"/>
    </source>
</evidence>
<name>A0A6V8MM80_9BACT</name>
<evidence type="ECO:0000259" key="1">
    <source>
        <dbReference type="Pfam" id="PF12728"/>
    </source>
</evidence>
<dbReference type="Proteomes" id="UP000556026">
    <property type="component" value="Unassembled WGS sequence"/>
</dbReference>